<dbReference type="InParanoid" id="D8LW96"/>
<sequence>MILIRSLRQLESVYSVIKLENYDKLISDLSFDRHEAERIISEASSSKQLHVRVDYANHCVYFRPHLAEREVLSSYLLKLSCSLSLAMAKVQSGSGMIEDREEELYQRAETARDVKEAINQAMIERYSVIEQKKKESERVELDRNLSETERMRRVNAEREEKERARLKEEEDRRKRMANEKLQRQNEEKERQAIIAKLGELLGPKLDVSMVSKMNRDQLQNYASEVQRRLKKEREEKVARESEQQLFFSRALREVALPATLEFFDTLRQRDEAYWTGFFEKDYQQKKERQERMQQLHPVSTKLAAVLPIFERNIVSRRAAGLESVLEERFQKAEEERRAEEARRRAEEEERLRIEEEARRRAEEEARRREEEEKKRAEEEAEQKRLAEEKRQASNERLAKMKMNAASSIPMRRRRGPPSAASSATAATGATGATGATATATTATTAATGATTTAASSTSSGSAAPSVPLTRTYRMPPPVSPKKEQEEDEWITVGEKPKYVPRGARRG</sequence>
<dbReference type="GO" id="GO:0002188">
    <property type="term" value="P:translation reinitiation"/>
    <property type="evidence" value="ECO:0007669"/>
    <property type="project" value="TreeGrafter"/>
</dbReference>
<dbReference type="AlphaFoldDB" id="D8LW96"/>
<evidence type="ECO:0000313" key="3">
    <source>
        <dbReference type="Proteomes" id="UP000008312"/>
    </source>
</evidence>
<reference evidence="2" key="1">
    <citation type="submission" date="2010-02" db="EMBL/GenBank/DDBJ databases">
        <title>Sequencing and annotation of the Blastocystis hominis genome.</title>
        <authorList>
            <person name="Wincker P."/>
        </authorList>
    </citation>
    <scope>NUCLEOTIDE SEQUENCE</scope>
    <source>
        <strain evidence="2">Singapore isolate B</strain>
    </source>
</reference>
<dbReference type="RefSeq" id="XP_012894133.1">
    <property type="nucleotide sequence ID" value="XM_013038679.1"/>
</dbReference>
<feature type="region of interest" description="Disordered" evidence="1">
    <location>
        <begin position="152"/>
        <end position="187"/>
    </location>
</feature>
<dbReference type="EMBL" id="FN668638">
    <property type="protein sequence ID" value="CBK20085.2"/>
    <property type="molecule type" value="Genomic_DNA"/>
</dbReference>
<feature type="region of interest" description="Disordered" evidence="1">
    <location>
        <begin position="356"/>
        <end position="506"/>
    </location>
</feature>
<keyword evidence="3" id="KW-1185">Reference proteome</keyword>
<evidence type="ECO:0008006" key="4">
    <source>
        <dbReference type="Google" id="ProtNLM"/>
    </source>
</evidence>
<feature type="compositionally biased region" description="Basic and acidic residues" evidence="1">
    <location>
        <begin position="356"/>
        <end position="398"/>
    </location>
</feature>
<dbReference type="PANTHER" id="PTHR14005">
    <property type="entry name" value="EUKARYOTIC TRANSLATION INITIATION FACTOR 3, THETA SUBUNIT"/>
    <property type="match status" value="1"/>
</dbReference>
<dbReference type="GeneID" id="24917776"/>
<dbReference type="InterPro" id="IPR027512">
    <property type="entry name" value="EIF3A"/>
</dbReference>
<organism evidence="2">
    <name type="scientific">Blastocystis hominis</name>
    <dbReference type="NCBI Taxonomy" id="12968"/>
    <lineage>
        <taxon>Eukaryota</taxon>
        <taxon>Sar</taxon>
        <taxon>Stramenopiles</taxon>
        <taxon>Bigyra</taxon>
        <taxon>Opalozoa</taxon>
        <taxon>Opalinata</taxon>
        <taxon>Blastocystidae</taxon>
        <taxon>Blastocystis</taxon>
    </lineage>
</organism>
<dbReference type="OMA" id="WFIVEIT"/>
<dbReference type="GO" id="GO:0003743">
    <property type="term" value="F:translation initiation factor activity"/>
    <property type="evidence" value="ECO:0007669"/>
    <property type="project" value="TreeGrafter"/>
</dbReference>
<protein>
    <recommendedName>
        <fullName evidence="4">PCI domain-containing protein</fullName>
    </recommendedName>
</protein>
<name>D8LW96_BLAHO</name>
<dbReference type="GO" id="GO:0001732">
    <property type="term" value="P:formation of cytoplasmic translation initiation complex"/>
    <property type="evidence" value="ECO:0007669"/>
    <property type="project" value="TreeGrafter"/>
</dbReference>
<evidence type="ECO:0000256" key="1">
    <source>
        <dbReference type="SAM" id="MobiDB-lite"/>
    </source>
</evidence>
<evidence type="ECO:0000313" key="2">
    <source>
        <dbReference type="EMBL" id="CBK20085.2"/>
    </source>
</evidence>
<gene>
    <name evidence="2" type="ORF">GSBLH_T00000467001</name>
</gene>
<dbReference type="GO" id="GO:0071540">
    <property type="term" value="C:eukaryotic translation initiation factor 3 complex, eIF3e"/>
    <property type="evidence" value="ECO:0007669"/>
    <property type="project" value="TreeGrafter"/>
</dbReference>
<proteinExistence type="predicted"/>
<dbReference type="GO" id="GO:0071541">
    <property type="term" value="C:eukaryotic translation initiation factor 3 complex, eIF3m"/>
    <property type="evidence" value="ECO:0007669"/>
    <property type="project" value="TreeGrafter"/>
</dbReference>
<dbReference type="GO" id="GO:0003729">
    <property type="term" value="F:mRNA binding"/>
    <property type="evidence" value="ECO:0007669"/>
    <property type="project" value="TreeGrafter"/>
</dbReference>
<dbReference type="GO" id="GO:0043614">
    <property type="term" value="C:multi-eIF complex"/>
    <property type="evidence" value="ECO:0007669"/>
    <property type="project" value="TreeGrafter"/>
</dbReference>
<accession>D8LW96</accession>
<dbReference type="Proteomes" id="UP000008312">
    <property type="component" value="Unassembled WGS sequence"/>
</dbReference>
<feature type="compositionally biased region" description="Low complexity" evidence="1">
    <location>
        <begin position="418"/>
        <end position="463"/>
    </location>
</feature>
<dbReference type="PANTHER" id="PTHR14005:SF0">
    <property type="entry name" value="EUKARYOTIC TRANSLATION INITIATION FACTOR 3 SUBUNIT A"/>
    <property type="match status" value="1"/>
</dbReference>